<dbReference type="Proteomes" id="UP001228636">
    <property type="component" value="Unassembled WGS sequence"/>
</dbReference>
<comment type="caution">
    <text evidence="4">The sequence shown here is derived from an EMBL/GenBank/DDBJ whole genome shotgun (WGS) entry which is preliminary data.</text>
</comment>
<evidence type="ECO:0000256" key="2">
    <source>
        <dbReference type="PROSITE-ProRule" id="PRU00335"/>
    </source>
</evidence>
<dbReference type="PANTHER" id="PTHR43479">
    <property type="entry name" value="ACREF/ENVCD OPERON REPRESSOR-RELATED"/>
    <property type="match status" value="1"/>
</dbReference>
<reference evidence="4 5" key="1">
    <citation type="journal article" date="2014" name="Int. J. Syst. Evol. Microbiol.">
        <title>Complete genome sequence of Corynebacterium casei LMG S-19264T (=DSM 44701T), isolated from a smear-ripened cheese.</title>
        <authorList>
            <consortium name="US DOE Joint Genome Institute (JGI-PGF)"/>
            <person name="Walter F."/>
            <person name="Albersmeier A."/>
            <person name="Kalinowski J."/>
            <person name="Ruckert C."/>
        </authorList>
    </citation>
    <scope>NUCLEOTIDE SEQUENCE [LARGE SCALE GENOMIC DNA]</scope>
    <source>
        <strain evidence="4 5">CECT 8670</strain>
    </source>
</reference>
<dbReference type="SUPFAM" id="SSF46689">
    <property type="entry name" value="Homeodomain-like"/>
    <property type="match status" value="1"/>
</dbReference>
<dbReference type="AlphaFoldDB" id="A0AAJ1QWY5"/>
<keyword evidence="1 2" id="KW-0238">DNA-binding</keyword>
<dbReference type="InterPro" id="IPR001647">
    <property type="entry name" value="HTH_TetR"/>
</dbReference>
<dbReference type="InterPro" id="IPR009057">
    <property type="entry name" value="Homeodomain-like_sf"/>
</dbReference>
<feature type="domain" description="HTH tetR-type" evidence="3">
    <location>
        <begin position="1"/>
        <end position="59"/>
    </location>
</feature>
<dbReference type="PRINTS" id="PR00455">
    <property type="entry name" value="HTHTETR"/>
</dbReference>
<protein>
    <submittedName>
        <fullName evidence="4">TetR/AcrR family transcriptional regulator</fullName>
    </submittedName>
</protein>
<dbReference type="SUPFAM" id="SSF48498">
    <property type="entry name" value="Tetracyclin repressor-like, C-terminal domain"/>
    <property type="match status" value="1"/>
</dbReference>
<dbReference type="RefSeq" id="WP_261973118.1">
    <property type="nucleotide sequence ID" value="NZ_CP103460.1"/>
</dbReference>
<name>A0AAJ1QWY5_9FLAO</name>
<evidence type="ECO:0000259" key="3">
    <source>
        <dbReference type="PROSITE" id="PS50977"/>
    </source>
</evidence>
<accession>A0AAJ1QWY5</accession>
<dbReference type="Pfam" id="PF00440">
    <property type="entry name" value="TetR_N"/>
    <property type="match status" value="1"/>
</dbReference>
<dbReference type="InterPro" id="IPR050624">
    <property type="entry name" value="HTH-type_Tx_Regulator"/>
</dbReference>
<proteinExistence type="predicted"/>
<dbReference type="PANTHER" id="PTHR43479:SF11">
    <property type="entry name" value="ACREF_ENVCD OPERON REPRESSOR-RELATED"/>
    <property type="match status" value="1"/>
</dbReference>
<evidence type="ECO:0000313" key="4">
    <source>
        <dbReference type="EMBL" id="MDN3619562.1"/>
    </source>
</evidence>
<evidence type="ECO:0000313" key="5">
    <source>
        <dbReference type="Proteomes" id="UP001228636"/>
    </source>
</evidence>
<evidence type="ECO:0000256" key="1">
    <source>
        <dbReference type="ARBA" id="ARBA00023125"/>
    </source>
</evidence>
<dbReference type="EMBL" id="JAUFQH010000006">
    <property type="protein sequence ID" value="MDN3619562.1"/>
    <property type="molecule type" value="Genomic_DNA"/>
</dbReference>
<dbReference type="Gene3D" id="1.10.357.10">
    <property type="entry name" value="Tetracycline Repressor, domain 2"/>
    <property type="match status" value="1"/>
</dbReference>
<dbReference type="InterPro" id="IPR036271">
    <property type="entry name" value="Tet_transcr_reg_TetR-rel_C_sf"/>
</dbReference>
<gene>
    <name evidence="4" type="ORF">QWY81_08870</name>
</gene>
<sequence>MENRIINKSAEMFLKHGFKSVTMDDIALEMGISKKTIYKYFKNKKELIKIVITQLIEKISYGIDFIFEMNLNPIDKLFTIKDFVTYYLKSESSSPFYQLQKYYPVIFNSLISNQFNKVDEYVIKNLKNGIEQGLFRNDINLKLISRFYATGINGIKNAELFNPIQFNNLEVQKNFLEYHLRGVCTQQGINYIETIIKIKVNNNE</sequence>
<dbReference type="PROSITE" id="PS50977">
    <property type="entry name" value="HTH_TETR_2"/>
    <property type="match status" value="1"/>
</dbReference>
<organism evidence="4 5">
    <name type="scientific">Polaribacter sejongensis</name>
    <dbReference type="NCBI Taxonomy" id="985043"/>
    <lineage>
        <taxon>Bacteria</taxon>
        <taxon>Pseudomonadati</taxon>
        <taxon>Bacteroidota</taxon>
        <taxon>Flavobacteriia</taxon>
        <taxon>Flavobacteriales</taxon>
        <taxon>Flavobacteriaceae</taxon>
    </lineage>
</organism>
<feature type="DNA-binding region" description="H-T-H motif" evidence="2">
    <location>
        <begin position="22"/>
        <end position="41"/>
    </location>
</feature>
<dbReference type="GO" id="GO:0003677">
    <property type="term" value="F:DNA binding"/>
    <property type="evidence" value="ECO:0007669"/>
    <property type="project" value="UniProtKB-UniRule"/>
</dbReference>